<feature type="domain" description="HTH iclR-type" evidence="5">
    <location>
        <begin position="35"/>
        <end position="95"/>
    </location>
</feature>
<evidence type="ECO:0000256" key="2">
    <source>
        <dbReference type="ARBA" id="ARBA00023125"/>
    </source>
</evidence>
<dbReference type="SUPFAM" id="SSF46785">
    <property type="entry name" value="Winged helix' DNA-binding domain"/>
    <property type="match status" value="1"/>
</dbReference>
<dbReference type="Proteomes" id="UP000319722">
    <property type="component" value="Unassembled WGS sequence"/>
</dbReference>
<dbReference type="GO" id="GO:0003677">
    <property type="term" value="F:DNA binding"/>
    <property type="evidence" value="ECO:0007669"/>
    <property type="project" value="UniProtKB-KW"/>
</dbReference>
<dbReference type="PROSITE" id="PS51077">
    <property type="entry name" value="HTH_ICLR"/>
    <property type="match status" value="1"/>
</dbReference>
<dbReference type="Gene3D" id="3.30.450.40">
    <property type="match status" value="1"/>
</dbReference>
<dbReference type="InterPro" id="IPR005471">
    <property type="entry name" value="Tscrpt_reg_IclR_N"/>
</dbReference>
<comment type="caution">
    <text evidence="7">The sequence shown here is derived from an EMBL/GenBank/DDBJ whole genome shotgun (WGS) entry which is preliminary data.</text>
</comment>
<proteinExistence type="predicted"/>
<dbReference type="InterPro" id="IPR050707">
    <property type="entry name" value="HTH_MetabolicPath_Reg"/>
</dbReference>
<dbReference type="Gene3D" id="1.10.10.10">
    <property type="entry name" value="Winged helix-like DNA-binding domain superfamily/Winged helix DNA-binding domain"/>
    <property type="match status" value="1"/>
</dbReference>
<dbReference type="SUPFAM" id="SSF55781">
    <property type="entry name" value="GAF domain-like"/>
    <property type="match status" value="1"/>
</dbReference>
<dbReference type="InterPro" id="IPR036390">
    <property type="entry name" value="WH_DNA-bd_sf"/>
</dbReference>
<dbReference type="PANTHER" id="PTHR30136:SF24">
    <property type="entry name" value="HTH-TYPE TRANSCRIPTIONAL REPRESSOR ALLR"/>
    <property type="match status" value="1"/>
</dbReference>
<evidence type="ECO:0000259" key="5">
    <source>
        <dbReference type="PROSITE" id="PS51077"/>
    </source>
</evidence>
<feature type="domain" description="IclR-ED" evidence="6">
    <location>
        <begin position="96"/>
        <end position="276"/>
    </location>
</feature>
<feature type="region of interest" description="Disordered" evidence="4">
    <location>
        <begin position="1"/>
        <end position="37"/>
    </location>
</feature>
<evidence type="ECO:0000256" key="3">
    <source>
        <dbReference type="ARBA" id="ARBA00023163"/>
    </source>
</evidence>
<evidence type="ECO:0000256" key="4">
    <source>
        <dbReference type="SAM" id="MobiDB-lite"/>
    </source>
</evidence>
<dbReference type="InterPro" id="IPR029016">
    <property type="entry name" value="GAF-like_dom_sf"/>
</dbReference>
<dbReference type="OrthoDB" id="8721254at2"/>
<keyword evidence="2" id="KW-0238">DNA-binding</keyword>
<keyword evidence="3" id="KW-0804">Transcription</keyword>
<reference evidence="7 8" key="1">
    <citation type="submission" date="2019-06" db="EMBL/GenBank/DDBJ databases">
        <title>Sorghum-associated microbial communities from plants grown in Nebraska, USA.</title>
        <authorList>
            <person name="Schachtman D."/>
        </authorList>
    </citation>
    <scope>NUCLEOTIDE SEQUENCE [LARGE SCALE GENOMIC DNA]</scope>
    <source>
        <strain evidence="7 8">T529</strain>
    </source>
</reference>
<evidence type="ECO:0000313" key="7">
    <source>
        <dbReference type="EMBL" id="TWD77985.1"/>
    </source>
</evidence>
<sequence>MPRANTKTKPLKATPKTARKARSVAVKARDSEQDSSSLSRMLSTLQLFTREHPVLSAEEIAKGAGVPTSTAYRYVKQLATAGLLVRWKGGYTLGPSIMELDLQIRECDPVIRAASEPMRTLCAQTGLNALLTKLYGNKVMTVHIESTSDTGSLAYGRGRPLPLFRGSSSKAITAFLPAAKLRRLFENGEAQGDEQLNDWESFHASMSNIRRQGFALSVGELNSGIEGISAPVFIESRQVVGSITLIGDAARMALLREEVVIEMVKAAAATVSSALQ</sequence>
<dbReference type="GO" id="GO:0045892">
    <property type="term" value="P:negative regulation of DNA-templated transcription"/>
    <property type="evidence" value="ECO:0007669"/>
    <property type="project" value="TreeGrafter"/>
</dbReference>
<dbReference type="InterPro" id="IPR036388">
    <property type="entry name" value="WH-like_DNA-bd_sf"/>
</dbReference>
<keyword evidence="1" id="KW-0805">Transcription regulation</keyword>
<dbReference type="InterPro" id="IPR014757">
    <property type="entry name" value="Tscrpt_reg_IclR_C"/>
</dbReference>
<dbReference type="RefSeq" id="WP_145745769.1">
    <property type="nucleotide sequence ID" value="NZ_VIVL01000008.1"/>
</dbReference>
<name>A0A561BGI6_9BURK</name>
<evidence type="ECO:0000259" key="6">
    <source>
        <dbReference type="PROSITE" id="PS51078"/>
    </source>
</evidence>
<gene>
    <name evidence="7" type="ORF">FB547_10840</name>
</gene>
<accession>A0A561BGI6</accession>
<dbReference type="SMART" id="SM00346">
    <property type="entry name" value="HTH_ICLR"/>
    <property type="match status" value="1"/>
</dbReference>
<dbReference type="PROSITE" id="PS51078">
    <property type="entry name" value="ICLR_ED"/>
    <property type="match status" value="1"/>
</dbReference>
<dbReference type="EMBL" id="VIVL01000008">
    <property type="protein sequence ID" value="TWD77985.1"/>
    <property type="molecule type" value="Genomic_DNA"/>
</dbReference>
<dbReference type="AlphaFoldDB" id="A0A561BGI6"/>
<protein>
    <submittedName>
        <fullName evidence="7">IclR family transcriptional regulator</fullName>
    </submittedName>
</protein>
<evidence type="ECO:0000256" key="1">
    <source>
        <dbReference type="ARBA" id="ARBA00023015"/>
    </source>
</evidence>
<dbReference type="GO" id="GO:0003700">
    <property type="term" value="F:DNA-binding transcription factor activity"/>
    <property type="evidence" value="ECO:0007669"/>
    <property type="project" value="TreeGrafter"/>
</dbReference>
<dbReference type="Pfam" id="PF09339">
    <property type="entry name" value="HTH_IclR"/>
    <property type="match status" value="1"/>
</dbReference>
<organism evidence="7 8">
    <name type="scientific">Variovorax beijingensis</name>
    <dbReference type="NCBI Taxonomy" id="2496117"/>
    <lineage>
        <taxon>Bacteria</taxon>
        <taxon>Pseudomonadati</taxon>
        <taxon>Pseudomonadota</taxon>
        <taxon>Betaproteobacteria</taxon>
        <taxon>Burkholderiales</taxon>
        <taxon>Comamonadaceae</taxon>
        <taxon>Variovorax</taxon>
    </lineage>
</organism>
<dbReference type="Pfam" id="PF01614">
    <property type="entry name" value="IclR_C"/>
    <property type="match status" value="1"/>
</dbReference>
<feature type="compositionally biased region" description="Low complexity" evidence="4">
    <location>
        <begin position="1"/>
        <end position="16"/>
    </location>
</feature>
<dbReference type="PANTHER" id="PTHR30136">
    <property type="entry name" value="HELIX-TURN-HELIX TRANSCRIPTIONAL REGULATOR, ICLR FAMILY"/>
    <property type="match status" value="1"/>
</dbReference>
<evidence type="ECO:0000313" key="8">
    <source>
        <dbReference type="Proteomes" id="UP000319722"/>
    </source>
</evidence>